<keyword evidence="1" id="KW-0540">Nuclease</keyword>
<proteinExistence type="predicted"/>
<dbReference type="EMBL" id="JAOPKA010000003">
    <property type="protein sequence ID" value="MCU4740923.1"/>
    <property type="molecule type" value="Genomic_DNA"/>
</dbReference>
<dbReference type="Pfam" id="PF01844">
    <property type="entry name" value="HNH"/>
    <property type="match status" value="1"/>
</dbReference>
<dbReference type="SMART" id="SM00507">
    <property type="entry name" value="HNHc"/>
    <property type="match status" value="1"/>
</dbReference>
<evidence type="ECO:0000313" key="6">
    <source>
        <dbReference type="Proteomes" id="UP001320972"/>
    </source>
</evidence>
<evidence type="ECO:0000256" key="1">
    <source>
        <dbReference type="ARBA" id="ARBA00022722"/>
    </source>
</evidence>
<dbReference type="GO" id="GO:0005829">
    <property type="term" value="C:cytosol"/>
    <property type="evidence" value="ECO:0007669"/>
    <property type="project" value="TreeGrafter"/>
</dbReference>
<evidence type="ECO:0000256" key="2">
    <source>
        <dbReference type="ARBA" id="ARBA00022801"/>
    </source>
</evidence>
<comment type="caution">
    <text evidence="4">The sequence shown here is derived from an EMBL/GenBank/DDBJ whole genome shotgun (WGS) entry which is preliminary data.</text>
</comment>
<dbReference type="Gene3D" id="1.10.30.50">
    <property type="match status" value="1"/>
</dbReference>
<gene>
    <name evidence="5" type="ORF">OB955_13520</name>
    <name evidence="4" type="ORF">OB960_05850</name>
</gene>
<dbReference type="PANTHER" id="PTHR41286">
    <property type="entry name" value="HNH NUCLEASE YAJD-RELATED"/>
    <property type="match status" value="1"/>
</dbReference>
<dbReference type="PANTHER" id="PTHR41286:SF1">
    <property type="entry name" value="HNH NUCLEASE YAJD-RELATED"/>
    <property type="match status" value="1"/>
</dbReference>
<dbReference type="GO" id="GO:0003676">
    <property type="term" value="F:nucleic acid binding"/>
    <property type="evidence" value="ECO:0007669"/>
    <property type="project" value="InterPro"/>
</dbReference>
<dbReference type="InterPro" id="IPR003615">
    <property type="entry name" value="HNH_nuc"/>
</dbReference>
<dbReference type="Proteomes" id="UP001320972">
    <property type="component" value="Unassembled WGS sequence"/>
</dbReference>
<dbReference type="EMBL" id="JAOPKB010000007">
    <property type="protein sequence ID" value="MCU4973754.1"/>
    <property type="molecule type" value="Genomic_DNA"/>
</dbReference>
<accession>A0AAP2YY33</accession>
<organism evidence="4 7">
    <name type="scientific">Natronoglomus mannanivorans</name>
    <dbReference type="NCBI Taxonomy" id="2979990"/>
    <lineage>
        <taxon>Archaea</taxon>
        <taxon>Methanobacteriati</taxon>
        <taxon>Methanobacteriota</taxon>
        <taxon>Stenosarchaea group</taxon>
        <taxon>Halobacteria</taxon>
        <taxon>Halobacteriales</taxon>
        <taxon>Natrialbaceae</taxon>
        <taxon>Natronoglomus</taxon>
    </lineage>
</organism>
<name>A0AAP2YY33_9EURY</name>
<evidence type="ECO:0000313" key="5">
    <source>
        <dbReference type="EMBL" id="MCU4973754.1"/>
    </source>
</evidence>
<dbReference type="AlphaFoldDB" id="A0AAP2YY33"/>
<dbReference type="GO" id="GO:0004519">
    <property type="term" value="F:endonuclease activity"/>
    <property type="evidence" value="ECO:0007669"/>
    <property type="project" value="UniProtKB-KW"/>
</dbReference>
<sequence length="190" mass="20917">MYCPSCVENESWRDPPELEGADHPRWNGGKVTVDCDVCSDSVERYPSNVHEVVCCSEDCRGQWLSEEFTGEGHPNWAGGGNETYGKGWAAVREAALERDDYQCVHCGTTSDELGRNPDVHHIVPVRAFVASEEYEKTDAHVLENVVSLCLPCHRKAEFGRISAATLLETIGVSRSGEDQNEFGWATPAGS</sequence>
<dbReference type="CDD" id="cd00085">
    <property type="entry name" value="HNHc"/>
    <property type="match status" value="1"/>
</dbReference>
<keyword evidence="4" id="KW-0255">Endonuclease</keyword>
<protein>
    <submittedName>
        <fullName evidence="4">HNH endonuclease</fullName>
    </submittedName>
</protein>
<dbReference type="RefSeq" id="WP_338002765.1">
    <property type="nucleotide sequence ID" value="NZ_JAOPKA010000003.1"/>
</dbReference>
<feature type="domain" description="HNH nuclease" evidence="3">
    <location>
        <begin position="90"/>
        <end position="154"/>
    </location>
</feature>
<dbReference type="GO" id="GO:0008270">
    <property type="term" value="F:zinc ion binding"/>
    <property type="evidence" value="ECO:0007669"/>
    <property type="project" value="InterPro"/>
</dbReference>
<dbReference type="InterPro" id="IPR002711">
    <property type="entry name" value="HNH"/>
</dbReference>
<evidence type="ECO:0000259" key="3">
    <source>
        <dbReference type="SMART" id="SM00507"/>
    </source>
</evidence>
<keyword evidence="2" id="KW-0378">Hydrolase</keyword>
<reference evidence="4 6" key="1">
    <citation type="submission" date="2022-09" db="EMBL/GenBank/DDBJ databases">
        <title>Enrichment on poylsaccharides allowed isolation of novel metabolic and taxonomic groups of Haloarchaea.</title>
        <authorList>
            <person name="Sorokin D.Y."/>
            <person name="Elcheninov A.G."/>
            <person name="Khizhniak T.V."/>
            <person name="Kolganova T.V."/>
            <person name="Kublanov I.V."/>
        </authorList>
    </citation>
    <scope>NUCLEOTIDE SEQUENCE</scope>
    <source>
        <strain evidence="5 6">AArc-m2/3/4</strain>
        <strain evidence="4">AArc-xg1-1</strain>
    </source>
</reference>
<keyword evidence="6" id="KW-1185">Reference proteome</keyword>
<evidence type="ECO:0000313" key="7">
    <source>
        <dbReference type="Proteomes" id="UP001321018"/>
    </source>
</evidence>
<dbReference type="Proteomes" id="UP001321018">
    <property type="component" value="Unassembled WGS sequence"/>
</dbReference>
<dbReference type="GO" id="GO:0016787">
    <property type="term" value="F:hydrolase activity"/>
    <property type="evidence" value="ECO:0007669"/>
    <property type="project" value="UniProtKB-KW"/>
</dbReference>
<evidence type="ECO:0000313" key="4">
    <source>
        <dbReference type="EMBL" id="MCU4740923.1"/>
    </source>
</evidence>